<protein>
    <submittedName>
        <fullName evidence="2">EC1118_1O4_1464p</fullName>
    </submittedName>
</protein>
<evidence type="ECO:0000313" key="2">
    <source>
        <dbReference type="EMBL" id="CAY86254.1"/>
    </source>
</evidence>
<keyword evidence="1" id="KW-0472">Membrane</keyword>
<feature type="transmembrane region" description="Helical" evidence="1">
    <location>
        <begin position="7"/>
        <end position="24"/>
    </location>
</feature>
<reference evidence="2 3" key="1">
    <citation type="journal article" date="2009" name="Proc. Natl. Acad. Sci. U.S.A.">
        <title>Eukaryote-to-eukaryote gene transfer events revealed by the genome sequence of the wine yeast Saccharomyces cerevisiae EC1118.</title>
        <authorList>
            <person name="Novo M."/>
            <person name="Bigey F."/>
            <person name="Beyne E."/>
            <person name="Galeote V."/>
            <person name="Gavory F."/>
            <person name="Mallet S."/>
            <person name="Cambot B."/>
            <person name="Legras J.L."/>
            <person name="Wincker P."/>
            <person name="Casaregola S."/>
            <person name="Dequin S."/>
        </authorList>
    </citation>
    <scope>NUCLEOTIDE SEQUENCE [LARGE SCALE GENOMIC DNA]</scope>
    <source>
        <strain evidence="3">Lalvin EC1118 / Prise de mousse</strain>
    </source>
</reference>
<keyword evidence="1" id="KW-1133">Transmembrane helix</keyword>
<evidence type="ECO:0000256" key="1">
    <source>
        <dbReference type="SAM" id="Phobius"/>
    </source>
</evidence>
<gene>
    <name evidence="2" type="ORF">EC1118_1O4_1464g</name>
</gene>
<dbReference type="AlphaFoldDB" id="C8ZHS9"/>
<organism evidence="2 3">
    <name type="scientific">Saccharomyces cerevisiae (strain Lalvin EC1118 / Prise de mousse)</name>
    <name type="common">Baker's yeast</name>
    <dbReference type="NCBI Taxonomy" id="643680"/>
    <lineage>
        <taxon>Eukaryota</taxon>
        <taxon>Fungi</taxon>
        <taxon>Dikarya</taxon>
        <taxon>Ascomycota</taxon>
        <taxon>Saccharomycotina</taxon>
        <taxon>Saccharomycetes</taxon>
        <taxon>Saccharomycetales</taxon>
        <taxon>Saccharomycetaceae</taxon>
        <taxon>Saccharomyces</taxon>
    </lineage>
</organism>
<name>C8ZHS9_YEAS8</name>
<accession>C8ZHS9</accession>
<dbReference type="EMBL" id="FN394216">
    <property type="protein sequence ID" value="CAY86254.1"/>
    <property type="molecule type" value="Genomic_DNA"/>
</dbReference>
<evidence type="ECO:0000313" key="3">
    <source>
        <dbReference type="Proteomes" id="UP000000286"/>
    </source>
</evidence>
<keyword evidence="1" id="KW-0812">Transmembrane</keyword>
<proteinExistence type="predicted"/>
<sequence length="100" mass="11676">MRVYHHIYVYTYILSAVIYSQDLFPSWVVQLSTVKSDIIRPYLIHGNSFLFQILQVLITAPSTRCKFSFQNSIPFIFLALLLSQDFHVFLGIELHAFFVS</sequence>
<feature type="transmembrane region" description="Helical" evidence="1">
    <location>
        <begin position="75"/>
        <end position="98"/>
    </location>
</feature>
<dbReference type="Proteomes" id="UP000000286">
    <property type="component" value="Chromosome XV"/>
</dbReference>
<dbReference type="HOGENOM" id="CLU_2308251_0_0_1"/>